<keyword evidence="2 5" id="KW-0812">Transmembrane</keyword>
<keyword evidence="3 5" id="KW-1133">Transmembrane helix</keyword>
<dbReference type="STRING" id="6573.A0A210PG86"/>
<keyword evidence="4 5" id="KW-0472">Membrane</keyword>
<proteinExistence type="predicted"/>
<keyword evidence="7" id="KW-1185">Reference proteome</keyword>
<dbReference type="PANTHER" id="PTHR12489:SF22">
    <property type="entry name" value="SI:DKEY-35M8.1"/>
    <property type="match status" value="1"/>
</dbReference>
<comment type="caution">
    <text evidence="6">The sequence shown here is derived from an EMBL/GenBank/DDBJ whole genome shotgun (WGS) entry which is preliminary data.</text>
</comment>
<gene>
    <name evidence="6" type="ORF">KP79_PYT16790</name>
</gene>
<sequence>MISFVFYIWILITALVAASCAFSLLQPFWILHPDGIHSFGVYIYCKGSELGDAGSLLTTRMCSFYGGQLSVVNIPSGAWQATFLLFSTGCAILLASLVLGLAGMFMATRWLRRLSCAMTYIQTSAVLILTSALIAYPLGMTSPFFRYYCGPTAEVYNAGQCSMGWSYMLAIMGTALSIFCPILWNLRDFKSEHDDYPFNL</sequence>
<dbReference type="Proteomes" id="UP000242188">
    <property type="component" value="Unassembled WGS sequence"/>
</dbReference>
<evidence type="ECO:0000256" key="4">
    <source>
        <dbReference type="ARBA" id="ARBA00023136"/>
    </source>
</evidence>
<feature type="transmembrane region" description="Helical" evidence="5">
    <location>
        <begin position="117"/>
        <end position="138"/>
    </location>
</feature>
<name>A0A210PG86_MIZYE</name>
<dbReference type="OrthoDB" id="5975578at2759"/>
<reference evidence="6 7" key="1">
    <citation type="journal article" date="2017" name="Nat. Ecol. Evol.">
        <title>Scallop genome provides insights into evolution of bilaterian karyotype and development.</title>
        <authorList>
            <person name="Wang S."/>
            <person name="Zhang J."/>
            <person name="Jiao W."/>
            <person name="Li J."/>
            <person name="Xun X."/>
            <person name="Sun Y."/>
            <person name="Guo X."/>
            <person name="Huan P."/>
            <person name="Dong B."/>
            <person name="Zhang L."/>
            <person name="Hu X."/>
            <person name="Sun X."/>
            <person name="Wang J."/>
            <person name="Zhao C."/>
            <person name="Wang Y."/>
            <person name="Wang D."/>
            <person name="Huang X."/>
            <person name="Wang R."/>
            <person name="Lv J."/>
            <person name="Li Y."/>
            <person name="Zhang Z."/>
            <person name="Liu B."/>
            <person name="Lu W."/>
            <person name="Hui Y."/>
            <person name="Liang J."/>
            <person name="Zhou Z."/>
            <person name="Hou R."/>
            <person name="Li X."/>
            <person name="Liu Y."/>
            <person name="Li H."/>
            <person name="Ning X."/>
            <person name="Lin Y."/>
            <person name="Zhao L."/>
            <person name="Xing Q."/>
            <person name="Dou J."/>
            <person name="Li Y."/>
            <person name="Mao J."/>
            <person name="Guo H."/>
            <person name="Dou H."/>
            <person name="Li T."/>
            <person name="Mu C."/>
            <person name="Jiang W."/>
            <person name="Fu Q."/>
            <person name="Fu X."/>
            <person name="Miao Y."/>
            <person name="Liu J."/>
            <person name="Yu Q."/>
            <person name="Li R."/>
            <person name="Liao H."/>
            <person name="Li X."/>
            <person name="Kong Y."/>
            <person name="Jiang Z."/>
            <person name="Chourrout D."/>
            <person name="Li R."/>
            <person name="Bao Z."/>
        </authorList>
    </citation>
    <scope>NUCLEOTIDE SEQUENCE [LARGE SCALE GENOMIC DNA]</scope>
    <source>
        <strain evidence="6 7">PY_sf001</strain>
    </source>
</reference>
<dbReference type="EMBL" id="NEDP02076724">
    <property type="protein sequence ID" value="OWF35495.1"/>
    <property type="molecule type" value="Genomic_DNA"/>
</dbReference>
<organism evidence="6 7">
    <name type="scientific">Mizuhopecten yessoensis</name>
    <name type="common">Japanese scallop</name>
    <name type="synonym">Patinopecten yessoensis</name>
    <dbReference type="NCBI Taxonomy" id="6573"/>
    <lineage>
        <taxon>Eukaryota</taxon>
        <taxon>Metazoa</taxon>
        <taxon>Spiralia</taxon>
        <taxon>Lophotrochozoa</taxon>
        <taxon>Mollusca</taxon>
        <taxon>Bivalvia</taxon>
        <taxon>Autobranchia</taxon>
        <taxon>Pteriomorphia</taxon>
        <taxon>Pectinida</taxon>
        <taxon>Pectinoidea</taxon>
        <taxon>Pectinidae</taxon>
        <taxon>Mizuhopecten</taxon>
    </lineage>
</organism>
<feature type="transmembrane region" description="Helical" evidence="5">
    <location>
        <begin position="7"/>
        <end position="30"/>
    </location>
</feature>
<evidence type="ECO:0000256" key="5">
    <source>
        <dbReference type="SAM" id="Phobius"/>
    </source>
</evidence>
<evidence type="ECO:0000256" key="2">
    <source>
        <dbReference type="ARBA" id="ARBA00022692"/>
    </source>
</evidence>
<evidence type="ECO:0000256" key="1">
    <source>
        <dbReference type="ARBA" id="ARBA00004141"/>
    </source>
</evidence>
<accession>A0A210PG86</accession>
<comment type="subcellular location">
    <subcellularLocation>
        <location evidence="1">Membrane</location>
        <topology evidence="1">Multi-pass membrane protein</topology>
    </subcellularLocation>
</comment>
<feature type="transmembrane region" description="Helical" evidence="5">
    <location>
        <begin position="83"/>
        <end position="105"/>
    </location>
</feature>
<evidence type="ECO:0000313" key="6">
    <source>
        <dbReference type="EMBL" id="OWF35495.1"/>
    </source>
</evidence>
<evidence type="ECO:0000313" key="7">
    <source>
        <dbReference type="Proteomes" id="UP000242188"/>
    </source>
</evidence>
<protein>
    <submittedName>
        <fullName evidence="6">Transmembrane protein 211</fullName>
    </submittedName>
</protein>
<feature type="transmembrane region" description="Helical" evidence="5">
    <location>
        <begin position="165"/>
        <end position="184"/>
    </location>
</feature>
<dbReference type="PANTHER" id="PTHR12489">
    <property type="entry name" value="LIPOMA HMGIC FUSION PARTNER-LIKE PROTEIN"/>
    <property type="match status" value="1"/>
</dbReference>
<dbReference type="GO" id="GO:0016020">
    <property type="term" value="C:membrane"/>
    <property type="evidence" value="ECO:0007669"/>
    <property type="project" value="UniProtKB-SubCell"/>
</dbReference>
<dbReference type="InterPro" id="IPR019372">
    <property type="entry name" value="LHFPL"/>
</dbReference>
<dbReference type="AlphaFoldDB" id="A0A210PG86"/>
<dbReference type="Pfam" id="PF10242">
    <property type="entry name" value="L_HMGIC_fpl"/>
    <property type="match status" value="1"/>
</dbReference>
<evidence type="ECO:0000256" key="3">
    <source>
        <dbReference type="ARBA" id="ARBA00022989"/>
    </source>
</evidence>